<name>E9ATT4_LEIMU</name>
<feature type="compositionally biased region" description="Gly residues" evidence="1">
    <location>
        <begin position="325"/>
        <end position="337"/>
    </location>
</feature>
<dbReference type="EMBL" id="FR799573">
    <property type="protein sequence ID" value="CBZ26359.1"/>
    <property type="molecule type" value="Genomic_DNA"/>
</dbReference>
<gene>
    <name evidence="3" type="ORF">LMXM_36_5000</name>
</gene>
<dbReference type="KEGG" id="lmi:LMXM_36_5000"/>
<dbReference type="RefSeq" id="XP_003874858.1">
    <property type="nucleotide sequence ID" value="XM_003874809.1"/>
</dbReference>
<dbReference type="PhylomeDB" id="E9ATT4"/>
<reference evidence="3 4" key="1">
    <citation type="journal article" date="2011" name="Genome Res.">
        <title>Chromosome and gene copy number variation allow major structural change between species and strains of Leishmania.</title>
        <authorList>
            <person name="Rogers M.B."/>
            <person name="Hilley J.D."/>
            <person name="Dickens N.J."/>
            <person name="Wilkes J."/>
            <person name="Bates P.A."/>
            <person name="Depledge D.P."/>
            <person name="Harris D."/>
            <person name="Her Y."/>
            <person name="Herzyk P."/>
            <person name="Imamura H."/>
            <person name="Otto T.D."/>
            <person name="Sanders M."/>
            <person name="Seeger K."/>
            <person name="Dujardin J.C."/>
            <person name="Berriman M."/>
            <person name="Smith D.F."/>
            <person name="Hertz-Fowler C."/>
            <person name="Mottram J.C."/>
        </authorList>
    </citation>
    <scope>NUCLEOTIDE SEQUENCE [LARGE SCALE GENOMIC DNA]</scope>
    <source>
        <strain evidence="3 4">MHOM/GT/2001/U1103</strain>
    </source>
</reference>
<evidence type="ECO:0000256" key="2">
    <source>
        <dbReference type="SAM" id="SignalP"/>
    </source>
</evidence>
<keyword evidence="2" id="KW-0732">Signal</keyword>
<evidence type="ECO:0008006" key="5">
    <source>
        <dbReference type="Google" id="ProtNLM"/>
    </source>
</evidence>
<protein>
    <recommendedName>
        <fullName evidence="5">Saposin B-type domain-containing protein</fullName>
    </recommendedName>
</protein>
<dbReference type="VEuPathDB" id="TriTrypDB:LmxM.36.5000"/>
<evidence type="ECO:0000256" key="1">
    <source>
        <dbReference type="SAM" id="MobiDB-lite"/>
    </source>
</evidence>
<feature type="region of interest" description="Disordered" evidence="1">
    <location>
        <begin position="297"/>
        <end position="341"/>
    </location>
</feature>
<dbReference type="GeneID" id="13448804"/>
<evidence type="ECO:0000313" key="4">
    <source>
        <dbReference type="Proteomes" id="UP000007259"/>
    </source>
</evidence>
<organism evidence="3 4">
    <name type="scientific">Leishmania mexicana (strain MHOM/GT/2001/U1103)</name>
    <dbReference type="NCBI Taxonomy" id="929439"/>
    <lineage>
        <taxon>Eukaryota</taxon>
        <taxon>Discoba</taxon>
        <taxon>Euglenozoa</taxon>
        <taxon>Kinetoplastea</taxon>
        <taxon>Metakinetoplastina</taxon>
        <taxon>Trypanosomatida</taxon>
        <taxon>Trypanosomatidae</taxon>
        <taxon>Leishmaniinae</taxon>
        <taxon>Leishmania</taxon>
    </lineage>
</organism>
<feature type="chain" id="PRO_5003236136" description="Saposin B-type domain-containing protein" evidence="2">
    <location>
        <begin position="38"/>
        <end position="352"/>
    </location>
</feature>
<keyword evidence="4" id="KW-1185">Reference proteome</keyword>
<dbReference type="AlphaFoldDB" id="E9ATT4"/>
<accession>E9ATT4</accession>
<feature type="compositionally biased region" description="Low complexity" evidence="1">
    <location>
        <begin position="298"/>
        <end position="309"/>
    </location>
</feature>
<feature type="signal peptide" evidence="2">
    <location>
        <begin position="1"/>
        <end position="37"/>
    </location>
</feature>
<sequence>MSLRRGSVSLNRTLVTTVLLLTLPLLLDLTRLPDSSAAQEYVFSLLTPCDGVGLCNLCGEVLEMVDLVQRALTNPFQDRLTLSPEDWDAHGLQSYQRCLREPFLRGCDTLVHKIRMQRIDFAKVILEQVVEDVQFRQKWGSLGEDYVVDNAVQLTTYIFDSQERSLGGRRDSRKEDGAARNIVYQPSTFSLGGDPEVESLVTRVWFLRRDVLLLHQDFCYPVCEGRLTVFRRVQVVILRFYVRHAIKPRLLLLRQRHRGTLVVAELMMIGFAFCVERVMRPGLTWNGTVARRIRRLQGGTASSTPTSSGLVSGARGEDSAAAANSGGGSGGCVGGGKTHCRPGRRRRWVVVV</sequence>
<dbReference type="Proteomes" id="UP000007259">
    <property type="component" value="Chromosome 20"/>
</dbReference>
<dbReference type="OrthoDB" id="272930at2759"/>
<evidence type="ECO:0000313" key="3">
    <source>
        <dbReference type="EMBL" id="CBZ26359.1"/>
    </source>
</evidence>
<proteinExistence type="predicted"/>
<dbReference type="OMA" id="WFLRRDV"/>